<keyword evidence="2" id="KW-1185">Reference proteome</keyword>
<sequence length="54" mass="5856">METQSKPDFSWALVPVRYDLPRLVVKRGSRRKGVCTEMGEGVTTSCDIAAGGAQ</sequence>
<evidence type="ECO:0000313" key="2">
    <source>
        <dbReference type="Proteomes" id="UP001243330"/>
    </source>
</evidence>
<reference evidence="1" key="1">
    <citation type="submission" date="2023-01" db="EMBL/GenBank/DDBJ databases">
        <title>Colletotrichum chrysophilum M932 genome sequence.</title>
        <authorList>
            <person name="Baroncelli R."/>
        </authorList>
    </citation>
    <scope>NUCLEOTIDE SEQUENCE</scope>
    <source>
        <strain evidence="1">M932</strain>
    </source>
</reference>
<evidence type="ECO:0000313" key="1">
    <source>
        <dbReference type="EMBL" id="KAK1850889.1"/>
    </source>
</evidence>
<dbReference type="EMBL" id="JAQOWY010000108">
    <property type="protein sequence ID" value="KAK1850889.1"/>
    <property type="molecule type" value="Genomic_DNA"/>
</dbReference>
<protein>
    <submittedName>
        <fullName evidence="1">Uncharacterized protein</fullName>
    </submittedName>
</protein>
<organism evidence="1 2">
    <name type="scientific">Colletotrichum chrysophilum</name>
    <dbReference type="NCBI Taxonomy" id="1836956"/>
    <lineage>
        <taxon>Eukaryota</taxon>
        <taxon>Fungi</taxon>
        <taxon>Dikarya</taxon>
        <taxon>Ascomycota</taxon>
        <taxon>Pezizomycotina</taxon>
        <taxon>Sordariomycetes</taxon>
        <taxon>Hypocreomycetidae</taxon>
        <taxon>Glomerellales</taxon>
        <taxon>Glomerellaceae</taxon>
        <taxon>Colletotrichum</taxon>
        <taxon>Colletotrichum gloeosporioides species complex</taxon>
    </lineage>
</organism>
<comment type="caution">
    <text evidence="1">The sequence shown here is derived from an EMBL/GenBank/DDBJ whole genome shotgun (WGS) entry which is preliminary data.</text>
</comment>
<accession>A0AAD9EGS2</accession>
<name>A0AAD9EGS2_9PEZI</name>
<dbReference type="AlphaFoldDB" id="A0AAD9EGS2"/>
<proteinExistence type="predicted"/>
<gene>
    <name evidence="1" type="ORF">CCHR01_06456</name>
</gene>
<dbReference type="Proteomes" id="UP001243330">
    <property type="component" value="Unassembled WGS sequence"/>
</dbReference>